<dbReference type="AlphaFoldDB" id="A0AAW9RT22"/>
<organism evidence="2 3">
    <name type="scientific">Microbaculum marinum</name>
    <dbReference type="NCBI Taxonomy" id="1764581"/>
    <lineage>
        <taxon>Bacteria</taxon>
        <taxon>Pseudomonadati</taxon>
        <taxon>Pseudomonadota</taxon>
        <taxon>Alphaproteobacteria</taxon>
        <taxon>Hyphomicrobiales</taxon>
        <taxon>Tepidamorphaceae</taxon>
        <taxon>Microbaculum</taxon>
    </lineage>
</organism>
<dbReference type="PROSITE" id="PS51257">
    <property type="entry name" value="PROKAR_LIPOPROTEIN"/>
    <property type="match status" value="1"/>
</dbReference>
<gene>
    <name evidence="2" type="ORF">V3328_17900</name>
</gene>
<dbReference type="RefSeq" id="WP_340331059.1">
    <property type="nucleotide sequence ID" value="NZ_JAZHOF010000007.1"/>
</dbReference>
<protein>
    <submittedName>
        <fullName evidence="2">SurA N-terminal domain-containing protein</fullName>
    </submittedName>
</protein>
<dbReference type="PANTHER" id="PTHR47637:SF1">
    <property type="entry name" value="CHAPERONE SURA"/>
    <property type="match status" value="1"/>
</dbReference>
<accession>A0AAW9RT22</accession>
<comment type="caution">
    <text evidence="2">The sequence shown here is derived from an EMBL/GenBank/DDBJ whole genome shotgun (WGS) entry which is preliminary data.</text>
</comment>
<dbReference type="PANTHER" id="PTHR47637">
    <property type="entry name" value="CHAPERONE SURA"/>
    <property type="match status" value="1"/>
</dbReference>
<dbReference type="SUPFAM" id="SSF109998">
    <property type="entry name" value="Triger factor/SurA peptide-binding domain-like"/>
    <property type="match status" value="1"/>
</dbReference>
<proteinExistence type="predicted"/>
<name>A0AAW9RT22_9HYPH</name>
<dbReference type="InterPro" id="IPR027304">
    <property type="entry name" value="Trigger_fact/SurA_dom_sf"/>
</dbReference>
<dbReference type="Proteomes" id="UP001378188">
    <property type="component" value="Unassembled WGS sequence"/>
</dbReference>
<keyword evidence="3" id="KW-1185">Reference proteome</keyword>
<dbReference type="EMBL" id="JAZHOF010000007">
    <property type="protein sequence ID" value="MEJ8573367.1"/>
    <property type="molecule type" value="Genomic_DNA"/>
</dbReference>
<evidence type="ECO:0000313" key="2">
    <source>
        <dbReference type="EMBL" id="MEJ8573367.1"/>
    </source>
</evidence>
<evidence type="ECO:0000256" key="1">
    <source>
        <dbReference type="ARBA" id="ARBA00022729"/>
    </source>
</evidence>
<dbReference type="Gene3D" id="1.10.4030.10">
    <property type="entry name" value="Porin chaperone SurA, peptide-binding domain"/>
    <property type="match status" value="1"/>
</dbReference>
<dbReference type="Pfam" id="PF13624">
    <property type="entry name" value="SurA_N_3"/>
    <property type="match status" value="1"/>
</dbReference>
<evidence type="ECO:0000313" key="3">
    <source>
        <dbReference type="Proteomes" id="UP001378188"/>
    </source>
</evidence>
<dbReference type="InterPro" id="IPR050280">
    <property type="entry name" value="OMP_Chaperone_SurA"/>
</dbReference>
<reference evidence="2 3" key="1">
    <citation type="submission" date="2024-02" db="EMBL/GenBank/DDBJ databases">
        <title>Genome analysis and characterization of Microbaculum marinisediminis sp. nov., isolated from marine sediment.</title>
        <authorList>
            <person name="Du Z.-J."/>
            <person name="Ye Y.-Q."/>
            <person name="Zhang Z.-R."/>
            <person name="Yuan S.-M."/>
            <person name="Zhang X.-Y."/>
        </authorList>
    </citation>
    <scope>NUCLEOTIDE SEQUENCE [LARGE SCALE GENOMIC DNA]</scope>
    <source>
        <strain evidence="2 3">SDUM1044001</strain>
    </source>
</reference>
<sequence length="321" mass="34846">MTKSTGPFTNSRLANAFAGAAIAVLAACATIASGGVALASSIEILVNDDPITEYDISQRSKLITATSGGAAGGNVRQRAIDELIDEKLKLQEANRMGVTVTAAQVDDAFGVIATRVKLPPAQFSQALQQIGVNPATLKKRLEADLSWRDVVRARFNSSVNIRDRDIETALARKGEEMPTTTEELAIQQIIFIIPQNSSADYIRQRKADASAYRNQYSGCDTALQLAKNYRDVVVKDIVRRNLSDLGPLVSESLADVQVNGISAPNETPSAIEMLGVCDRVEIKDDSAARKQVQAELMNEQGERLSRRLLIDLKQSAVVEYR</sequence>
<keyword evidence="1" id="KW-0732">Signal</keyword>